<dbReference type="InterPro" id="IPR036390">
    <property type="entry name" value="WH_DNA-bd_sf"/>
</dbReference>
<dbReference type="PANTHER" id="PTHR11017:SF584">
    <property type="entry name" value="TIR DOMAIN-CONTAINING PROTEIN"/>
    <property type="match status" value="1"/>
</dbReference>
<name>A0ABD0ZJV3_CARAN</name>
<dbReference type="InterPro" id="IPR000157">
    <property type="entry name" value="TIR_dom"/>
</dbReference>
<dbReference type="FunFam" id="3.40.50.300:FF:001002">
    <property type="entry name" value="Disease resistance protein (TIR-NBS-LRR class)"/>
    <property type="match status" value="1"/>
</dbReference>
<evidence type="ECO:0000256" key="3">
    <source>
        <dbReference type="ARBA" id="ARBA00022801"/>
    </source>
</evidence>
<dbReference type="PROSITE" id="PS50104">
    <property type="entry name" value="TIR"/>
    <property type="match status" value="1"/>
</dbReference>
<comment type="caution">
    <text evidence="8">The sequence shown here is derived from an EMBL/GenBank/DDBJ whole genome shotgun (WGS) entry which is preliminary data.</text>
</comment>
<feature type="domain" description="TIR" evidence="7">
    <location>
        <begin position="17"/>
        <end position="182"/>
    </location>
</feature>
<dbReference type="SMART" id="SM00255">
    <property type="entry name" value="TIR"/>
    <property type="match status" value="1"/>
</dbReference>
<dbReference type="Proteomes" id="UP001558713">
    <property type="component" value="Unassembled WGS sequence"/>
</dbReference>
<dbReference type="InterPro" id="IPR058546">
    <property type="entry name" value="RPS4B/Roq1-like_LRR"/>
</dbReference>
<dbReference type="InterPro" id="IPR011713">
    <property type="entry name" value="Leu-rich_rpt_3"/>
</dbReference>
<keyword evidence="4" id="KW-0611">Plant defense</keyword>
<gene>
    <name evidence="8" type="ORF">V5N11_020051</name>
</gene>
<keyword evidence="2" id="KW-0677">Repeat</keyword>
<dbReference type="GO" id="GO:0006952">
    <property type="term" value="P:defense response"/>
    <property type="evidence" value="ECO:0007669"/>
    <property type="project" value="UniProtKB-KW"/>
</dbReference>
<dbReference type="Pfam" id="PF07725">
    <property type="entry name" value="LRR_3"/>
    <property type="match status" value="1"/>
</dbReference>
<dbReference type="Pfam" id="PF23282">
    <property type="entry name" value="WHD_ROQ1"/>
    <property type="match status" value="1"/>
</dbReference>
<dbReference type="Gene3D" id="3.80.10.10">
    <property type="entry name" value="Ribonuclease Inhibitor"/>
    <property type="match status" value="2"/>
</dbReference>
<dbReference type="InterPro" id="IPR035897">
    <property type="entry name" value="Toll_tir_struct_dom_sf"/>
</dbReference>
<protein>
    <submittedName>
        <fullName evidence="8">Disease resistance protein RML1B</fullName>
    </submittedName>
</protein>
<evidence type="ECO:0000256" key="4">
    <source>
        <dbReference type="ARBA" id="ARBA00022821"/>
    </source>
</evidence>
<dbReference type="GO" id="GO:0016787">
    <property type="term" value="F:hydrolase activity"/>
    <property type="evidence" value="ECO:0007669"/>
    <property type="project" value="UniProtKB-KW"/>
</dbReference>
<dbReference type="EMBL" id="JBANAX010000741">
    <property type="protein sequence ID" value="KAL1194927.1"/>
    <property type="molecule type" value="Genomic_DNA"/>
</dbReference>
<dbReference type="InterPro" id="IPR027417">
    <property type="entry name" value="P-loop_NTPase"/>
</dbReference>
<dbReference type="SUPFAM" id="SSF52058">
    <property type="entry name" value="L domain-like"/>
    <property type="match status" value="1"/>
</dbReference>
<dbReference type="InterPro" id="IPR002182">
    <property type="entry name" value="NB-ARC"/>
</dbReference>
<organism evidence="8 9">
    <name type="scientific">Cardamine amara subsp. amara</name>
    <dbReference type="NCBI Taxonomy" id="228776"/>
    <lineage>
        <taxon>Eukaryota</taxon>
        <taxon>Viridiplantae</taxon>
        <taxon>Streptophyta</taxon>
        <taxon>Embryophyta</taxon>
        <taxon>Tracheophyta</taxon>
        <taxon>Spermatophyta</taxon>
        <taxon>Magnoliopsida</taxon>
        <taxon>eudicotyledons</taxon>
        <taxon>Gunneridae</taxon>
        <taxon>Pentapetalae</taxon>
        <taxon>rosids</taxon>
        <taxon>malvids</taxon>
        <taxon>Brassicales</taxon>
        <taxon>Brassicaceae</taxon>
        <taxon>Cardamineae</taxon>
        <taxon>Cardamine</taxon>
    </lineage>
</organism>
<keyword evidence="9" id="KW-1185">Reference proteome</keyword>
<evidence type="ECO:0000256" key="6">
    <source>
        <dbReference type="SAM" id="MobiDB-lite"/>
    </source>
</evidence>
<dbReference type="InterPro" id="IPR058192">
    <property type="entry name" value="WHD_ROQ1-like"/>
</dbReference>
<dbReference type="Pfam" id="PF23286">
    <property type="entry name" value="LRR_13"/>
    <property type="match status" value="1"/>
</dbReference>
<dbReference type="InterPro" id="IPR042197">
    <property type="entry name" value="Apaf_helical"/>
</dbReference>
<evidence type="ECO:0000313" key="9">
    <source>
        <dbReference type="Proteomes" id="UP001558713"/>
    </source>
</evidence>
<dbReference type="InterPro" id="IPR032675">
    <property type="entry name" value="LRR_dom_sf"/>
</dbReference>
<dbReference type="SUPFAM" id="SSF52200">
    <property type="entry name" value="Toll/Interleukin receptor TIR domain"/>
    <property type="match status" value="1"/>
</dbReference>
<dbReference type="FunFam" id="3.80.10.10:FF:000386">
    <property type="entry name" value="Disease resistance protein RPS4"/>
    <property type="match status" value="1"/>
</dbReference>
<keyword evidence="3" id="KW-0378">Hydrolase</keyword>
<dbReference type="Gene3D" id="3.40.50.10140">
    <property type="entry name" value="Toll/interleukin-1 receptor homology (TIR) domain"/>
    <property type="match status" value="1"/>
</dbReference>
<keyword evidence="5" id="KW-0520">NAD</keyword>
<evidence type="ECO:0000313" key="8">
    <source>
        <dbReference type="EMBL" id="KAL1194927.1"/>
    </source>
</evidence>
<proteinExistence type="predicted"/>
<dbReference type="SUPFAM" id="SSF46785">
    <property type="entry name" value="Winged helix' DNA-binding domain"/>
    <property type="match status" value="1"/>
</dbReference>
<dbReference type="PRINTS" id="PR00364">
    <property type="entry name" value="DISEASERSIST"/>
</dbReference>
<sequence length="1050" mass="119903">MASSSSSSSSSSLPRTWIYNVFTSFHGPDARDSFLSHLRKQFSFNGITMYDDQKMERGGTIGPALIQAINASRISIVVLTKNYASSGWCLDELLEILKCKKDIGQIVIPVFYGVDPSDVRRKTGDFGIAFYETCARKTDEEKRQKWSHALEDVGNTAGEHFQKRDNEAEKIEKIARDVSNKLNATPSRDFDGMVGLEAHLREMESLLDLDNDGVKMVGITGPAGIGKTTIARALQSRFFNRFKLIDEKEKTRFQLTCFMDNLRGSYLRGLDESRLQEQFLSKVLNQDDISICHSGVIEERLCDQKVLIILDDVNNINQLMALANETRWFGRGSRIVVTTENKELLQQHGISNIYHVGFPSRQEAIQILCKYAFRKTSPHHGFKELAERITELCGRLPLGLRVVGSSLRNNMDKAKWEKVLKGMEINRDIKDVLRVGYDCLNESEKMLFLHIAVFLNGRDGDFVEATMHGLLPDGNLDVMDELESLENKSLIEKSRYGKEIVMHRLLQQMGQQMKEELSKHGILTKASEICDVLEYSKGTRAVSGISFDTSGIDELYISNEAFKRMPNLRFLRVYKSKDDGNDILNIPEEMDFPCRLRLLHWEAYPSKFLPLRFRPECLIELKMQNSNLEKLWDGVKEFPSLKEMDLSGSLDLKELPDLSKATNLENLYLVDCESLVELPDSYSNLQKLWCLWMNGCLKLQVIPTNWNLTSLEFVEMEGCSQLENLPCISDNIHSFFISDTAVEEVPTSITLWSHLDHLVIVGNEKLKKLPQLPMNITRLNLSYNGFESISDCCIKDLQMLSEFTISGCRKLTSLPELPPSLECLDAHDCESLETVSFSTSEIMSHQIFNDIDCALNFANCFKLDEEARRAIIQDSFYNGMAILPGTQVPAEFNHRAMGNTLSFTLPAFSSLNRVCLVISPNELTTENESTTILCRRIRKGYVDPVEEIHCRIYACQTKHLCVFHYEWFKKYIWKMSREMVFEFSIEYKDFDIIECGAQIFTYESDEIDVSEFDTEDDEGITEGDYKSVSRKMKMASDSTNPNCGIKRQRK</sequence>
<feature type="region of interest" description="Disordered" evidence="6">
    <location>
        <begin position="1013"/>
        <end position="1050"/>
    </location>
</feature>
<reference evidence="8 9" key="1">
    <citation type="submission" date="2024-04" db="EMBL/GenBank/DDBJ databases">
        <title>Genome assembly C_amara_ONT_v2.</title>
        <authorList>
            <person name="Yant L."/>
            <person name="Moore C."/>
            <person name="Slenker M."/>
        </authorList>
    </citation>
    <scope>NUCLEOTIDE SEQUENCE [LARGE SCALE GENOMIC DNA]</scope>
    <source>
        <tissue evidence="8">Leaf</tissue>
    </source>
</reference>
<evidence type="ECO:0000256" key="1">
    <source>
        <dbReference type="ARBA" id="ARBA00022614"/>
    </source>
</evidence>
<evidence type="ECO:0000256" key="2">
    <source>
        <dbReference type="ARBA" id="ARBA00022737"/>
    </source>
</evidence>
<dbReference type="SUPFAM" id="SSF52540">
    <property type="entry name" value="P-loop containing nucleoside triphosphate hydrolases"/>
    <property type="match status" value="1"/>
</dbReference>
<evidence type="ECO:0000256" key="5">
    <source>
        <dbReference type="ARBA" id="ARBA00023027"/>
    </source>
</evidence>
<dbReference type="Pfam" id="PF01582">
    <property type="entry name" value="TIR"/>
    <property type="match status" value="1"/>
</dbReference>
<dbReference type="Pfam" id="PF00931">
    <property type="entry name" value="NB-ARC"/>
    <property type="match status" value="1"/>
</dbReference>
<accession>A0ABD0ZJV3</accession>
<dbReference type="Gene3D" id="3.40.50.300">
    <property type="entry name" value="P-loop containing nucleotide triphosphate hydrolases"/>
    <property type="match status" value="1"/>
</dbReference>
<dbReference type="AlphaFoldDB" id="A0ABD0ZJV3"/>
<keyword evidence="1" id="KW-0433">Leucine-rich repeat</keyword>
<dbReference type="PANTHER" id="PTHR11017">
    <property type="entry name" value="LEUCINE-RICH REPEAT-CONTAINING PROTEIN"/>
    <property type="match status" value="1"/>
</dbReference>
<evidence type="ECO:0000259" key="7">
    <source>
        <dbReference type="PROSITE" id="PS50104"/>
    </source>
</evidence>
<dbReference type="InterPro" id="IPR044974">
    <property type="entry name" value="Disease_R_plants"/>
</dbReference>
<dbReference type="FunFam" id="3.40.50.10140:FF:000007">
    <property type="entry name" value="Disease resistance protein (TIR-NBS-LRR class)"/>
    <property type="match status" value="1"/>
</dbReference>
<dbReference type="CDD" id="cd02019">
    <property type="entry name" value="NK"/>
    <property type="match status" value="1"/>
</dbReference>
<dbReference type="Gene3D" id="1.10.8.430">
    <property type="entry name" value="Helical domain of apoptotic protease-activating factors"/>
    <property type="match status" value="1"/>
</dbReference>